<sequence>MPAMKVRALLAASLLILLAAAQPAAAATPAYSGPRAGIVQLFQWPWNDVGKECTNFLGPKGVWAVQVTPPQEHARVAGDPWWEVYQPVSYRLDSRSGNRAQFAAMVSTCKAAGVTVIVDVVLNHMTGTDGTSIDGTAYTKYHYPFYGPQDFHQPTCQVTNYQDRSNVQNCELVELADLNTGSDYVRQTEGAYLNDLLSLGVGGFRVDAAKHMAATDLAAIIGRVDSKYHPYIYQEVIDYGGEAISRDEYTGIGNVTEFRYGQDITGVFRSGRLSTLMHPEQSWNNWGLLGSSDAVPFVDDHDTERDGSALNYKDGSLYNLAQVLTLAWPYGNPLITSDFNWSNRDAGPPTASNGMTIGPYTAGDTSYPSGCTNIQPWVCDHRWGNIANMFGFRAATTGAWSVDNKWDNGNQQIAFSRGSLGFVAVNRESGGLDQTLHTGLAAGTYCDVLSGDFNLTTHACTGRTISVASDGTAHITLSGMTAAALYTTSKLS</sequence>
<keyword evidence="8" id="KW-0106">Calcium</keyword>
<reference evidence="16 17" key="1">
    <citation type="journal article" date="2019" name="Int. J. Syst. Evol. Microbiol.">
        <title>The Global Catalogue of Microorganisms (GCM) 10K type strain sequencing project: providing services to taxonomists for standard genome sequencing and annotation.</title>
        <authorList>
            <consortium name="The Broad Institute Genomics Platform"/>
            <consortium name="The Broad Institute Genome Sequencing Center for Infectious Disease"/>
            <person name="Wu L."/>
            <person name="Ma J."/>
        </authorList>
    </citation>
    <scope>NUCLEOTIDE SEQUENCE [LARGE SCALE GENOMIC DNA]</scope>
    <source>
        <strain evidence="16 17">JCM 14718</strain>
    </source>
</reference>
<evidence type="ECO:0000256" key="11">
    <source>
        <dbReference type="RuleBase" id="RU003615"/>
    </source>
</evidence>
<dbReference type="Gene3D" id="3.20.20.80">
    <property type="entry name" value="Glycosidases"/>
    <property type="match status" value="1"/>
</dbReference>
<organism evidence="16 17">
    <name type="scientific">Fodinicola feengrottensis</name>
    <dbReference type="NCBI Taxonomy" id="435914"/>
    <lineage>
        <taxon>Bacteria</taxon>
        <taxon>Bacillati</taxon>
        <taxon>Actinomycetota</taxon>
        <taxon>Actinomycetes</taxon>
        <taxon>Mycobacteriales</taxon>
        <taxon>Fodinicola</taxon>
    </lineage>
</organism>
<feature type="domain" description="Glycosyl hydrolase family 13 catalytic" evidence="15">
    <location>
        <begin position="36"/>
        <end position="393"/>
    </location>
</feature>
<dbReference type="InterPro" id="IPR013780">
    <property type="entry name" value="Glyco_hydro_b"/>
</dbReference>
<comment type="similarity">
    <text evidence="3 11">Belongs to the glycosyl hydrolase 13 family.</text>
</comment>
<dbReference type="PRINTS" id="PR00110">
    <property type="entry name" value="ALPHAAMYLASE"/>
</dbReference>
<dbReference type="InterPro" id="IPR006048">
    <property type="entry name" value="A-amylase/branching_C"/>
</dbReference>
<dbReference type="Gene3D" id="2.60.40.1180">
    <property type="entry name" value="Golgi alpha-mannosidase II"/>
    <property type="match status" value="1"/>
</dbReference>
<evidence type="ECO:0000256" key="12">
    <source>
        <dbReference type="RuleBase" id="RU361134"/>
    </source>
</evidence>
<evidence type="ECO:0000256" key="7">
    <source>
        <dbReference type="ARBA" id="ARBA00022801"/>
    </source>
</evidence>
<feature type="domain" description="Alpha-amylase C-terminal" evidence="14">
    <location>
        <begin position="403"/>
        <end position="490"/>
    </location>
</feature>
<dbReference type="CDD" id="cd11317">
    <property type="entry name" value="AmyAc_bac_euk_AmyA"/>
    <property type="match status" value="1"/>
</dbReference>
<dbReference type="Pfam" id="PF00128">
    <property type="entry name" value="Alpha-amylase"/>
    <property type="match status" value="1"/>
</dbReference>
<evidence type="ECO:0000256" key="4">
    <source>
        <dbReference type="ARBA" id="ARBA00012595"/>
    </source>
</evidence>
<keyword evidence="10 12" id="KW-0326">Glycosidase</keyword>
<protein>
    <recommendedName>
        <fullName evidence="5 12">Alpha-amylase</fullName>
        <ecNumber evidence="4 12">3.2.1.1</ecNumber>
    </recommendedName>
</protein>
<evidence type="ECO:0000256" key="5">
    <source>
        <dbReference type="ARBA" id="ARBA00017303"/>
    </source>
</evidence>
<keyword evidence="6" id="KW-0479">Metal-binding</keyword>
<evidence type="ECO:0000256" key="8">
    <source>
        <dbReference type="ARBA" id="ARBA00022837"/>
    </source>
</evidence>
<comment type="caution">
    <text evidence="16">The sequence shown here is derived from an EMBL/GenBank/DDBJ whole genome shotgun (WGS) entry which is preliminary data.</text>
</comment>
<feature type="chain" id="PRO_5046137737" description="Alpha-amylase" evidence="13">
    <location>
        <begin position="27"/>
        <end position="492"/>
    </location>
</feature>
<gene>
    <name evidence="16" type="ORF">GCM10009765_37020</name>
</gene>
<keyword evidence="7 12" id="KW-0378">Hydrolase</keyword>
<evidence type="ECO:0000256" key="2">
    <source>
        <dbReference type="ARBA" id="ARBA00001913"/>
    </source>
</evidence>
<comment type="cofactor">
    <cofactor evidence="2">
        <name>Ca(2+)</name>
        <dbReference type="ChEBI" id="CHEBI:29108"/>
    </cofactor>
</comment>
<dbReference type="PANTHER" id="PTHR43447">
    <property type="entry name" value="ALPHA-AMYLASE"/>
    <property type="match status" value="1"/>
</dbReference>
<evidence type="ECO:0000256" key="10">
    <source>
        <dbReference type="ARBA" id="ARBA00023295"/>
    </source>
</evidence>
<evidence type="ECO:0000256" key="3">
    <source>
        <dbReference type="ARBA" id="ARBA00008061"/>
    </source>
</evidence>
<dbReference type="Pfam" id="PF02806">
    <property type="entry name" value="Alpha-amylase_C"/>
    <property type="match status" value="1"/>
</dbReference>
<evidence type="ECO:0000256" key="6">
    <source>
        <dbReference type="ARBA" id="ARBA00022723"/>
    </source>
</evidence>
<name>A0ABN2HA69_9ACTN</name>
<keyword evidence="9 12" id="KW-0119">Carbohydrate metabolism</keyword>
<dbReference type="Proteomes" id="UP001500618">
    <property type="component" value="Unassembled WGS sequence"/>
</dbReference>
<dbReference type="SUPFAM" id="SSF51011">
    <property type="entry name" value="Glycosyl hydrolase domain"/>
    <property type="match status" value="1"/>
</dbReference>
<feature type="signal peptide" evidence="13">
    <location>
        <begin position="1"/>
        <end position="26"/>
    </location>
</feature>
<dbReference type="SMART" id="SM00632">
    <property type="entry name" value="Aamy_C"/>
    <property type="match status" value="1"/>
</dbReference>
<evidence type="ECO:0000313" key="17">
    <source>
        <dbReference type="Proteomes" id="UP001500618"/>
    </source>
</evidence>
<evidence type="ECO:0000256" key="1">
    <source>
        <dbReference type="ARBA" id="ARBA00000548"/>
    </source>
</evidence>
<dbReference type="EC" id="3.2.1.1" evidence="4 12"/>
<dbReference type="SUPFAM" id="SSF51445">
    <property type="entry name" value="(Trans)glycosidases"/>
    <property type="match status" value="1"/>
</dbReference>
<keyword evidence="13" id="KW-0732">Signal</keyword>
<evidence type="ECO:0000259" key="15">
    <source>
        <dbReference type="SMART" id="SM00642"/>
    </source>
</evidence>
<evidence type="ECO:0000313" key="16">
    <source>
        <dbReference type="EMBL" id="GAA1684221.1"/>
    </source>
</evidence>
<dbReference type="InterPro" id="IPR031319">
    <property type="entry name" value="A-amylase_C"/>
</dbReference>
<evidence type="ECO:0000256" key="13">
    <source>
        <dbReference type="SAM" id="SignalP"/>
    </source>
</evidence>
<evidence type="ECO:0000259" key="14">
    <source>
        <dbReference type="SMART" id="SM00632"/>
    </source>
</evidence>
<dbReference type="InterPro" id="IPR017853">
    <property type="entry name" value="GH"/>
</dbReference>
<comment type="catalytic activity">
    <reaction evidence="1 12">
        <text>Endohydrolysis of (1-&gt;4)-alpha-D-glucosidic linkages in polysaccharides containing three or more (1-&gt;4)-alpha-linked D-glucose units.</text>
        <dbReference type="EC" id="3.2.1.1"/>
    </reaction>
</comment>
<proteinExistence type="inferred from homology"/>
<dbReference type="InterPro" id="IPR006046">
    <property type="entry name" value="Alpha_amylase"/>
</dbReference>
<keyword evidence="17" id="KW-1185">Reference proteome</keyword>
<dbReference type="SMART" id="SM00642">
    <property type="entry name" value="Aamy"/>
    <property type="match status" value="1"/>
</dbReference>
<dbReference type="InterPro" id="IPR006047">
    <property type="entry name" value="GH13_cat_dom"/>
</dbReference>
<evidence type="ECO:0000256" key="9">
    <source>
        <dbReference type="ARBA" id="ARBA00023277"/>
    </source>
</evidence>
<dbReference type="EMBL" id="BAAANY010000012">
    <property type="protein sequence ID" value="GAA1684221.1"/>
    <property type="molecule type" value="Genomic_DNA"/>
</dbReference>
<accession>A0ABN2HA69</accession>